<keyword evidence="3" id="KW-1185">Reference proteome</keyword>
<evidence type="ECO:0000313" key="2">
    <source>
        <dbReference type="EMBL" id="GGT64872.1"/>
    </source>
</evidence>
<comment type="caution">
    <text evidence="2">The sequence shown here is derived from an EMBL/GenBank/DDBJ whole genome shotgun (WGS) entry which is preliminary data.</text>
</comment>
<dbReference type="EMBL" id="BMQQ01000049">
    <property type="protein sequence ID" value="GGT64872.1"/>
    <property type="molecule type" value="Genomic_DNA"/>
</dbReference>
<reference evidence="2" key="1">
    <citation type="journal article" date="2014" name="Int. J. Syst. Evol. Microbiol.">
        <title>Complete genome sequence of Corynebacterium casei LMG S-19264T (=DSM 44701T), isolated from a smear-ripened cheese.</title>
        <authorList>
            <consortium name="US DOE Joint Genome Institute (JGI-PGF)"/>
            <person name="Walter F."/>
            <person name="Albersmeier A."/>
            <person name="Kalinowski J."/>
            <person name="Ruckert C."/>
        </authorList>
    </citation>
    <scope>NUCLEOTIDE SEQUENCE</scope>
    <source>
        <strain evidence="2">JCM 3172</strain>
    </source>
</reference>
<evidence type="ECO:0000256" key="1">
    <source>
        <dbReference type="SAM" id="MobiDB-lite"/>
    </source>
</evidence>
<evidence type="ECO:0000313" key="3">
    <source>
        <dbReference type="Proteomes" id="UP000619486"/>
    </source>
</evidence>
<protein>
    <submittedName>
        <fullName evidence="2">Uncharacterized protein</fullName>
    </submittedName>
</protein>
<gene>
    <name evidence="2" type="ORF">GCM10014713_67430</name>
</gene>
<feature type="region of interest" description="Disordered" evidence="1">
    <location>
        <begin position="178"/>
        <end position="198"/>
    </location>
</feature>
<accession>A0A918HJ67</accession>
<sequence>MNTTTSTPAPAAGPVTAHVGSLLRHFGDLRDGTHGEVSSRRDKEALFAATVPLLDPYARQVLAEMNTQLLHDTGEVQAGGVQRTPDGSLVARWALTWPEQRETGIDPISLIAYFGRGFHHPHLRGATVAEWPLNVFTEEQAAAEVPTLRAIAAADLHNLVFQRDFRIVPEVVRPLDGNAPAPGPHSVYGVNGVKDEDK</sequence>
<organism evidence="2 3">
    <name type="scientific">Streptomyces purpureus</name>
    <dbReference type="NCBI Taxonomy" id="1951"/>
    <lineage>
        <taxon>Bacteria</taxon>
        <taxon>Bacillati</taxon>
        <taxon>Actinomycetota</taxon>
        <taxon>Actinomycetes</taxon>
        <taxon>Kitasatosporales</taxon>
        <taxon>Streptomycetaceae</taxon>
        <taxon>Streptomyces</taxon>
    </lineage>
</organism>
<dbReference type="AlphaFoldDB" id="A0A918HJ67"/>
<dbReference type="RefSeq" id="WP_019891728.1">
    <property type="nucleotide sequence ID" value="NZ_BMQQ01000049.1"/>
</dbReference>
<reference evidence="2" key="2">
    <citation type="submission" date="2020-09" db="EMBL/GenBank/DDBJ databases">
        <authorList>
            <person name="Sun Q."/>
            <person name="Ohkuma M."/>
        </authorList>
    </citation>
    <scope>NUCLEOTIDE SEQUENCE</scope>
    <source>
        <strain evidence="2">JCM 3172</strain>
    </source>
</reference>
<proteinExistence type="predicted"/>
<name>A0A918HJ67_9ACTN</name>
<dbReference type="Proteomes" id="UP000619486">
    <property type="component" value="Unassembled WGS sequence"/>
</dbReference>